<evidence type="ECO:0000313" key="6">
    <source>
        <dbReference type="Proteomes" id="UP000503820"/>
    </source>
</evidence>
<organism evidence="5 6">
    <name type="scientific">Desulfovibrio psychrotolerans</name>
    <dbReference type="NCBI Taxonomy" id="415242"/>
    <lineage>
        <taxon>Bacteria</taxon>
        <taxon>Pseudomonadati</taxon>
        <taxon>Thermodesulfobacteriota</taxon>
        <taxon>Desulfovibrionia</taxon>
        <taxon>Desulfovibrionales</taxon>
        <taxon>Desulfovibrionaceae</taxon>
        <taxon>Desulfovibrio</taxon>
    </lineage>
</organism>
<dbReference type="NCBIfam" id="TIGR02795">
    <property type="entry name" value="tol_pal_ybgF"/>
    <property type="match status" value="1"/>
</dbReference>
<dbReference type="Proteomes" id="UP000503820">
    <property type="component" value="Unassembled WGS sequence"/>
</dbReference>
<evidence type="ECO:0000256" key="3">
    <source>
        <dbReference type="SAM" id="MobiDB-lite"/>
    </source>
</evidence>
<dbReference type="Gene3D" id="1.25.40.10">
    <property type="entry name" value="Tetratricopeptide repeat domain"/>
    <property type="match status" value="1"/>
</dbReference>
<sequence length="348" mass="38411">MHTFSRIFLVIFCLFLIPGCVNRSDLDVLEMRVADQDRQIRQMSQQLGQTSKQIEASRPEQADTWSEVQSMRSRLAAMEAQLEDMQMSSRQNEEMARKIDVVQRNVLNLDASIRAMASQLAIDLPMLQSPPAMQSSPAAPAADAAQAPAQAVQAQTPAQAPAFPAVPAVPGAADRNVLVAPDGTELVVNPGQAPRQAPQLPAQTEAATITPPGGQTPVAAPAQAVSEQQLYDAAFQAFNDRRYKDAVRMWEDFEKAFPKHNLIANSVFWQGESHYQMNDYGRAILAYQRVIDHHPKSDKYPSALLKQGISFVRMGKSEPGKVRLEELIKKFPKSPEAERAKKAIAEIK</sequence>
<dbReference type="InterPro" id="IPR011990">
    <property type="entry name" value="TPR-like_helical_dom_sf"/>
</dbReference>
<dbReference type="SUPFAM" id="SSF48452">
    <property type="entry name" value="TPR-like"/>
    <property type="match status" value="1"/>
</dbReference>
<dbReference type="PROSITE" id="PS50005">
    <property type="entry name" value="TPR"/>
    <property type="match status" value="1"/>
</dbReference>
<feature type="repeat" description="TPR" evidence="2">
    <location>
        <begin position="264"/>
        <end position="297"/>
    </location>
</feature>
<evidence type="ECO:0000313" key="5">
    <source>
        <dbReference type="EMBL" id="GFM38357.1"/>
    </source>
</evidence>
<feature type="region of interest" description="Disordered" evidence="3">
    <location>
        <begin position="131"/>
        <end position="158"/>
    </location>
</feature>
<accession>A0A7J0BXD2</accession>
<gene>
    <name evidence="5" type="ORF">DSM19430T_30410</name>
</gene>
<dbReference type="InterPro" id="IPR019734">
    <property type="entry name" value="TPR_rpt"/>
</dbReference>
<dbReference type="EMBL" id="BLVP01000036">
    <property type="protein sequence ID" value="GFM38357.1"/>
    <property type="molecule type" value="Genomic_DNA"/>
</dbReference>
<reference evidence="5 6" key="1">
    <citation type="submission" date="2020-05" db="EMBL/GenBank/DDBJ databases">
        <title>Draft genome sequence of Desulfovibrio psychrotolerans JS1T.</title>
        <authorList>
            <person name="Ueno A."/>
            <person name="Tamazawa S."/>
            <person name="Tamamura S."/>
            <person name="Murakami T."/>
            <person name="Kiyama T."/>
            <person name="Inomata H."/>
            <person name="Amano Y."/>
            <person name="Miyakawa K."/>
            <person name="Tamaki H."/>
            <person name="Naganuma T."/>
            <person name="Kaneko K."/>
        </authorList>
    </citation>
    <scope>NUCLEOTIDE SEQUENCE [LARGE SCALE GENOMIC DNA]</scope>
    <source>
        <strain evidence="5 6">JS1</strain>
    </source>
</reference>
<dbReference type="GO" id="GO:0051301">
    <property type="term" value="P:cell division"/>
    <property type="evidence" value="ECO:0007669"/>
    <property type="project" value="InterPro"/>
</dbReference>
<evidence type="ECO:0000256" key="2">
    <source>
        <dbReference type="PROSITE-ProRule" id="PRU00339"/>
    </source>
</evidence>
<evidence type="ECO:0000256" key="1">
    <source>
        <dbReference type="ARBA" id="ARBA00022729"/>
    </source>
</evidence>
<feature type="region of interest" description="Disordered" evidence="3">
    <location>
        <begin position="43"/>
        <end position="64"/>
    </location>
</feature>
<keyword evidence="6" id="KW-1185">Reference proteome</keyword>
<comment type="caution">
    <text evidence="5">The sequence shown here is derived from an EMBL/GenBank/DDBJ whole genome shotgun (WGS) entry which is preliminary data.</text>
</comment>
<keyword evidence="2" id="KW-0802">TPR repeat</keyword>
<dbReference type="Pfam" id="PF13525">
    <property type="entry name" value="YfiO"/>
    <property type="match status" value="1"/>
</dbReference>
<evidence type="ECO:0000259" key="4">
    <source>
        <dbReference type="Pfam" id="PF13525"/>
    </source>
</evidence>
<dbReference type="RefSeq" id="WP_243451412.1">
    <property type="nucleotide sequence ID" value="NZ_BLVP01000036.1"/>
</dbReference>
<keyword evidence="1" id="KW-0732">Signal</keyword>
<dbReference type="InterPro" id="IPR014162">
    <property type="entry name" value="CpoB_C"/>
</dbReference>
<feature type="compositionally biased region" description="Polar residues" evidence="3">
    <location>
        <begin position="43"/>
        <end position="54"/>
    </location>
</feature>
<dbReference type="InterPro" id="IPR034706">
    <property type="entry name" value="CpoB"/>
</dbReference>
<dbReference type="AlphaFoldDB" id="A0A7J0BXD2"/>
<dbReference type="InterPro" id="IPR039565">
    <property type="entry name" value="BamD-like"/>
</dbReference>
<protein>
    <submittedName>
        <fullName evidence="5">Tol-pal system protein YbgF</fullName>
    </submittedName>
</protein>
<dbReference type="HAMAP" id="MF_02066">
    <property type="entry name" value="CpoB"/>
    <property type="match status" value="1"/>
</dbReference>
<name>A0A7J0BXD2_9BACT</name>
<proteinExistence type="inferred from homology"/>
<feature type="domain" description="Outer membrane lipoprotein BamD-like" evidence="4">
    <location>
        <begin position="225"/>
        <end position="348"/>
    </location>
</feature>